<proteinExistence type="predicted"/>
<protein>
    <submittedName>
        <fullName evidence="2">Dihydrofolate reductase</fullName>
    </submittedName>
</protein>
<gene>
    <name evidence="2" type="ORF">J2Z71_000487</name>
</gene>
<evidence type="ECO:0000259" key="1">
    <source>
        <dbReference type="Pfam" id="PF01872"/>
    </source>
</evidence>
<dbReference type="InterPro" id="IPR002734">
    <property type="entry name" value="RibDG_C"/>
</dbReference>
<name>A0ABS4KB27_9FIRM</name>
<accession>A0ABS4KB27</accession>
<keyword evidence="3" id="KW-1185">Reference proteome</keyword>
<comment type="caution">
    <text evidence="2">The sequence shown here is derived from an EMBL/GenBank/DDBJ whole genome shotgun (WGS) entry which is preliminary data.</text>
</comment>
<organism evidence="2 3">
    <name type="scientific">Peptoniphilus stercorisuis</name>
    <dbReference type="NCBI Taxonomy" id="1436965"/>
    <lineage>
        <taxon>Bacteria</taxon>
        <taxon>Bacillati</taxon>
        <taxon>Bacillota</taxon>
        <taxon>Tissierellia</taxon>
        <taxon>Tissierellales</taxon>
        <taxon>Peptoniphilaceae</taxon>
        <taxon>Peptoniphilus</taxon>
    </lineage>
</organism>
<sequence length="120" mass="14001">MNEQFKNKKIVVVTRKEIENHDDIIYLSPEEVLNYSKNTNENIFLFGGGITIKPFIEEDLIDEYEIGIVPVILGKGRKLFYEMNKKIDLQLTDVNIEDGITILRYKKRAIDTMPCQVHIK</sequence>
<dbReference type="SUPFAM" id="SSF53597">
    <property type="entry name" value="Dihydrofolate reductase-like"/>
    <property type="match status" value="1"/>
</dbReference>
<feature type="domain" description="Bacterial bifunctional deaminase-reductase C-terminal" evidence="1">
    <location>
        <begin position="10"/>
        <end position="96"/>
    </location>
</feature>
<reference evidence="2 3" key="1">
    <citation type="submission" date="2021-03" db="EMBL/GenBank/DDBJ databases">
        <title>Genomic Encyclopedia of Type Strains, Phase IV (KMG-IV): sequencing the most valuable type-strain genomes for metagenomic binning, comparative biology and taxonomic classification.</title>
        <authorList>
            <person name="Goeker M."/>
        </authorList>
    </citation>
    <scope>NUCLEOTIDE SEQUENCE [LARGE SCALE GENOMIC DNA]</scope>
    <source>
        <strain evidence="2 3">DSM 27563</strain>
    </source>
</reference>
<evidence type="ECO:0000313" key="3">
    <source>
        <dbReference type="Proteomes" id="UP001519306"/>
    </source>
</evidence>
<dbReference type="InterPro" id="IPR024072">
    <property type="entry name" value="DHFR-like_dom_sf"/>
</dbReference>
<dbReference type="Gene3D" id="3.40.430.10">
    <property type="entry name" value="Dihydrofolate Reductase, subunit A"/>
    <property type="match status" value="1"/>
</dbReference>
<evidence type="ECO:0000313" key="2">
    <source>
        <dbReference type="EMBL" id="MBP2024962.1"/>
    </source>
</evidence>
<dbReference type="Proteomes" id="UP001519306">
    <property type="component" value="Unassembled WGS sequence"/>
</dbReference>
<dbReference type="EMBL" id="JAGGLJ010000004">
    <property type="protein sequence ID" value="MBP2024962.1"/>
    <property type="molecule type" value="Genomic_DNA"/>
</dbReference>
<dbReference type="Pfam" id="PF01872">
    <property type="entry name" value="RibD_C"/>
    <property type="match status" value="1"/>
</dbReference>